<dbReference type="InterPro" id="IPR008978">
    <property type="entry name" value="HSP20-like_chaperone"/>
</dbReference>
<dbReference type="PANTHER" id="PTHR45640:SF26">
    <property type="entry name" value="RE23625P"/>
    <property type="match status" value="1"/>
</dbReference>
<feature type="compositionally biased region" description="Basic and acidic residues" evidence="3">
    <location>
        <begin position="321"/>
        <end position="330"/>
    </location>
</feature>
<gene>
    <name evidence="6" type="primary">20212968</name>
    <name evidence="5" type="ORF">HELRODRAFT_194315</name>
</gene>
<protein>
    <recommendedName>
        <fullName evidence="4">SHSP domain-containing protein</fullName>
    </recommendedName>
</protein>
<reference evidence="6" key="3">
    <citation type="submission" date="2015-06" db="UniProtKB">
        <authorList>
            <consortium name="EnsemblMetazoa"/>
        </authorList>
    </citation>
    <scope>IDENTIFICATION</scope>
</reference>
<organism evidence="6 7">
    <name type="scientific">Helobdella robusta</name>
    <name type="common">Californian leech</name>
    <dbReference type="NCBI Taxonomy" id="6412"/>
    <lineage>
        <taxon>Eukaryota</taxon>
        <taxon>Metazoa</taxon>
        <taxon>Spiralia</taxon>
        <taxon>Lophotrochozoa</taxon>
        <taxon>Annelida</taxon>
        <taxon>Clitellata</taxon>
        <taxon>Hirudinea</taxon>
        <taxon>Rhynchobdellida</taxon>
        <taxon>Glossiphoniidae</taxon>
        <taxon>Helobdella</taxon>
    </lineage>
</organism>
<dbReference type="InterPro" id="IPR002068">
    <property type="entry name" value="A-crystallin/Hsp20_dom"/>
</dbReference>
<dbReference type="EnsemblMetazoa" id="HelroT194315">
    <property type="protein sequence ID" value="HelroP194315"/>
    <property type="gene ID" value="HelroG194315"/>
</dbReference>
<dbReference type="OrthoDB" id="10060792at2759"/>
<dbReference type="KEGG" id="hro:HELRODRAFT_194315"/>
<dbReference type="InterPro" id="IPR001436">
    <property type="entry name" value="Alpha-crystallin/sHSP_animal"/>
</dbReference>
<dbReference type="CDD" id="cd06526">
    <property type="entry name" value="metazoan_ACD"/>
    <property type="match status" value="1"/>
</dbReference>
<dbReference type="GeneID" id="20212968"/>
<dbReference type="PROSITE" id="PS01031">
    <property type="entry name" value="SHSP"/>
    <property type="match status" value="1"/>
</dbReference>
<feature type="compositionally biased region" description="Basic and acidic residues" evidence="3">
    <location>
        <begin position="433"/>
        <end position="456"/>
    </location>
</feature>
<dbReference type="CTD" id="20212968"/>
<proteinExistence type="inferred from homology"/>
<dbReference type="GO" id="GO:0005737">
    <property type="term" value="C:cytoplasm"/>
    <property type="evidence" value="ECO:0000318"/>
    <property type="project" value="GO_Central"/>
</dbReference>
<dbReference type="GO" id="GO:0051082">
    <property type="term" value="F:unfolded protein binding"/>
    <property type="evidence" value="ECO:0000318"/>
    <property type="project" value="GO_Central"/>
</dbReference>
<dbReference type="STRING" id="6412.T1FVX2"/>
<reference evidence="5 7" key="2">
    <citation type="journal article" date="2013" name="Nature">
        <title>Insights into bilaterian evolution from three spiralian genomes.</title>
        <authorList>
            <person name="Simakov O."/>
            <person name="Marletaz F."/>
            <person name="Cho S.J."/>
            <person name="Edsinger-Gonzales E."/>
            <person name="Havlak P."/>
            <person name="Hellsten U."/>
            <person name="Kuo D.H."/>
            <person name="Larsson T."/>
            <person name="Lv J."/>
            <person name="Arendt D."/>
            <person name="Savage R."/>
            <person name="Osoegawa K."/>
            <person name="de Jong P."/>
            <person name="Grimwood J."/>
            <person name="Chapman J.A."/>
            <person name="Shapiro H."/>
            <person name="Aerts A."/>
            <person name="Otillar R.P."/>
            <person name="Terry A.Y."/>
            <person name="Boore J.L."/>
            <person name="Grigoriev I.V."/>
            <person name="Lindberg D.R."/>
            <person name="Seaver E.C."/>
            <person name="Weisblat D.A."/>
            <person name="Putnam N.H."/>
            <person name="Rokhsar D.S."/>
        </authorList>
    </citation>
    <scope>NUCLEOTIDE SEQUENCE</scope>
</reference>
<dbReference type="GO" id="GO:0005634">
    <property type="term" value="C:nucleus"/>
    <property type="evidence" value="ECO:0000318"/>
    <property type="project" value="GO_Central"/>
</dbReference>
<feature type="compositionally biased region" description="Polar residues" evidence="3">
    <location>
        <begin position="331"/>
        <end position="342"/>
    </location>
</feature>
<evidence type="ECO:0000313" key="5">
    <source>
        <dbReference type="EMBL" id="ESN92279.1"/>
    </source>
</evidence>
<dbReference type="AlphaFoldDB" id="T1FVX2"/>
<dbReference type="Gene3D" id="2.60.40.790">
    <property type="match status" value="2"/>
</dbReference>
<reference evidence="7" key="1">
    <citation type="submission" date="2012-12" db="EMBL/GenBank/DDBJ databases">
        <authorList>
            <person name="Hellsten U."/>
            <person name="Grimwood J."/>
            <person name="Chapman J.A."/>
            <person name="Shapiro H."/>
            <person name="Aerts A."/>
            <person name="Otillar R.P."/>
            <person name="Terry A.Y."/>
            <person name="Boore J.L."/>
            <person name="Simakov O."/>
            <person name="Marletaz F."/>
            <person name="Cho S.-J."/>
            <person name="Edsinger-Gonzales E."/>
            <person name="Havlak P."/>
            <person name="Kuo D.-H."/>
            <person name="Larsson T."/>
            <person name="Lv J."/>
            <person name="Arendt D."/>
            <person name="Savage R."/>
            <person name="Osoegawa K."/>
            <person name="de Jong P."/>
            <person name="Lindberg D.R."/>
            <person name="Seaver E.C."/>
            <person name="Weisblat D.A."/>
            <person name="Putnam N.H."/>
            <person name="Grigoriev I.V."/>
            <person name="Rokhsar D.S."/>
        </authorList>
    </citation>
    <scope>NUCLEOTIDE SEQUENCE</scope>
</reference>
<evidence type="ECO:0000313" key="7">
    <source>
        <dbReference type="Proteomes" id="UP000015101"/>
    </source>
</evidence>
<evidence type="ECO:0000313" key="6">
    <source>
        <dbReference type="EnsemblMetazoa" id="HelroP194315"/>
    </source>
</evidence>
<comment type="similarity">
    <text evidence="1 2">Belongs to the small heat shock protein (HSP20) family.</text>
</comment>
<feature type="region of interest" description="Disordered" evidence="3">
    <location>
        <begin position="317"/>
        <end position="357"/>
    </location>
</feature>
<dbReference type="Proteomes" id="UP000015101">
    <property type="component" value="Unassembled WGS sequence"/>
</dbReference>
<dbReference type="PANTHER" id="PTHR45640">
    <property type="entry name" value="HEAT SHOCK PROTEIN HSP-12.2-RELATED"/>
    <property type="match status" value="1"/>
</dbReference>
<evidence type="ECO:0000259" key="4">
    <source>
        <dbReference type="PROSITE" id="PS01031"/>
    </source>
</evidence>
<feature type="compositionally biased region" description="Basic and acidic residues" evidence="3">
    <location>
        <begin position="464"/>
        <end position="477"/>
    </location>
</feature>
<evidence type="ECO:0000256" key="1">
    <source>
        <dbReference type="PROSITE-ProRule" id="PRU00285"/>
    </source>
</evidence>
<accession>T1FVX2</accession>
<dbReference type="InParanoid" id="T1FVX2"/>
<feature type="domain" description="SHSP" evidence="4">
    <location>
        <begin position="97"/>
        <end position="209"/>
    </location>
</feature>
<dbReference type="EMBL" id="KB097656">
    <property type="protein sequence ID" value="ESN92279.1"/>
    <property type="molecule type" value="Genomic_DNA"/>
</dbReference>
<dbReference type="Pfam" id="PF00011">
    <property type="entry name" value="HSP20"/>
    <property type="match status" value="1"/>
</dbReference>
<sequence length="477" mass="53182">MYIQLQAVFRKFLSATKNKIKPPNINTMKVDGGSSGACSSGGSGKDGATAAAAANNDNCCAIVDEEFESRKQEWQEELDQMSDFLVLKSTEEQREEGVASPVDTAYLDDKDGMPVLKACFDVQHFKPDEVQLSVENGILTVFAQSLQERDVAVFKKTMIRRLEIPSYVDHQLMQCVLSHDQKILTIEMPFHLPPQKRPIGPTVVPVFSDERGRRKIRLVFSVGRDFTEDDVTLTLDRNRPQCLTVDASYEAEVGPYAAQVTRRQFRKRFRLPDFVNVDTLEQSLSEDGELFVDILLKDDPSFQFKITTEKVTENNYSSNDYRVDSSKTDKNQLNSTKTAQRQIDSDSREEDSAESKVEGGLNIITPIIDLNDVDFEVKLECGGSGGGAGGKEEWKNDGVVATGSSDNDDNKNNGDRDDDDNNDDDNKLAGGETNEKLLGDSKRTNIDDGDGKETKAESNNSKKKMTDLDDQKTKYNE</sequence>
<dbReference type="GO" id="GO:0042026">
    <property type="term" value="P:protein refolding"/>
    <property type="evidence" value="ECO:0000318"/>
    <property type="project" value="GO_Central"/>
</dbReference>
<dbReference type="EMBL" id="AMQM01007689">
    <property type="status" value="NOT_ANNOTATED_CDS"/>
    <property type="molecule type" value="Genomic_DNA"/>
</dbReference>
<keyword evidence="7" id="KW-1185">Reference proteome</keyword>
<evidence type="ECO:0000256" key="3">
    <source>
        <dbReference type="SAM" id="MobiDB-lite"/>
    </source>
</evidence>
<name>T1FVX2_HELRO</name>
<dbReference type="GO" id="GO:0009408">
    <property type="term" value="P:response to heat"/>
    <property type="evidence" value="ECO:0000318"/>
    <property type="project" value="GO_Central"/>
</dbReference>
<dbReference type="HOGENOM" id="CLU_572769_0_0_1"/>
<dbReference type="RefSeq" id="XP_009029652.1">
    <property type="nucleotide sequence ID" value="XM_009031404.1"/>
</dbReference>
<evidence type="ECO:0000256" key="2">
    <source>
        <dbReference type="RuleBase" id="RU003616"/>
    </source>
</evidence>
<feature type="region of interest" description="Disordered" evidence="3">
    <location>
        <begin position="383"/>
        <end position="477"/>
    </location>
</feature>